<name>A0A1V4I800_9CLOT</name>
<reference evidence="2 3" key="1">
    <citation type="submission" date="2017-03" db="EMBL/GenBank/DDBJ databases">
        <title>Genome sequence of Clostridium oryzae DSM 28571.</title>
        <authorList>
            <person name="Poehlein A."/>
            <person name="Daniel R."/>
        </authorList>
    </citation>
    <scope>NUCLEOTIDE SEQUENCE [LARGE SCALE GENOMIC DNA]</scope>
    <source>
        <strain evidence="2 3">DSM 28571</strain>
    </source>
</reference>
<accession>A0A1V4I800</accession>
<keyword evidence="1" id="KW-1133">Transmembrane helix</keyword>
<gene>
    <name evidence="2" type="ORF">CLORY_43400</name>
</gene>
<dbReference type="RefSeq" id="WP_079428451.1">
    <property type="nucleotide sequence ID" value="NZ_MZGV01000102.1"/>
</dbReference>
<dbReference type="STRING" id="1450648.CLORY_43400"/>
<evidence type="ECO:0000313" key="3">
    <source>
        <dbReference type="Proteomes" id="UP000190080"/>
    </source>
</evidence>
<keyword evidence="1" id="KW-0472">Membrane</keyword>
<evidence type="ECO:0000256" key="1">
    <source>
        <dbReference type="SAM" id="Phobius"/>
    </source>
</evidence>
<organism evidence="2 3">
    <name type="scientific">Clostridium oryzae</name>
    <dbReference type="NCBI Taxonomy" id="1450648"/>
    <lineage>
        <taxon>Bacteria</taxon>
        <taxon>Bacillati</taxon>
        <taxon>Bacillota</taxon>
        <taxon>Clostridia</taxon>
        <taxon>Eubacteriales</taxon>
        <taxon>Clostridiaceae</taxon>
        <taxon>Clostridium</taxon>
    </lineage>
</organism>
<dbReference type="EMBL" id="MZGV01000102">
    <property type="protein sequence ID" value="OPJ56112.1"/>
    <property type="molecule type" value="Genomic_DNA"/>
</dbReference>
<dbReference type="AlphaFoldDB" id="A0A1V4I800"/>
<evidence type="ECO:0000313" key="2">
    <source>
        <dbReference type="EMBL" id="OPJ56112.1"/>
    </source>
</evidence>
<keyword evidence="3" id="KW-1185">Reference proteome</keyword>
<keyword evidence="1" id="KW-0812">Transmembrane</keyword>
<dbReference type="Proteomes" id="UP000190080">
    <property type="component" value="Unassembled WGS sequence"/>
</dbReference>
<sequence length="353" mass="40271">MIRGHNMKNFNLKICFLIYIILCSLCIDVYAADQITSSNTKVWSDSGVKAEREFIDGKQIRFNIKANGKDNSYHSFGIYSILGLKDLRNYDGIWVTVSSNINRNLSLQFAATDKDEKKLLYKTDYKFLRRNNDESILNQAVNSFVNIDNKKINRLFIPFDSQSLQYSGIDLKKITTVGLSFVSKGKTYGDVAVSNMSFVTKSESEKYIAKFKTNITGDRNVYIPTYGEIRVPYKISGNTGFRFADNNIKGVNVTEDGMLSVNKEAKQQMLRLKAVSEDGITIEYNVNLLQSWTKTADKAHQLPPQNKYNAETSVYKVLHDRKLVNIIRASIAALSSAFFIFYCRGRVRYRKGR</sequence>
<feature type="transmembrane region" description="Helical" evidence="1">
    <location>
        <begin position="323"/>
        <end position="343"/>
    </location>
</feature>
<dbReference type="OrthoDB" id="9843928at2"/>
<proteinExistence type="predicted"/>
<protein>
    <submittedName>
        <fullName evidence="2">Uncharacterized protein</fullName>
    </submittedName>
</protein>
<comment type="caution">
    <text evidence="2">The sequence shown here is derived from an EMBL/GenBank/DDBJ whole genome shotgun (WGS) entry which is preliminary data.</text>
</comment>